<dbReference type="RefSeq" id="WP_345971613.1">
    <property type="nucleotide sequence ID" value="NZ_JAQYXL010000001.1"/>
</dbReference>
<keyword evidence="11" id="KW-1185">Reference proteome</keyword>
<dbReference type="SUPFAM" id="SSF54862">
    <property type="entry name" value="4Fe-4S ferredoxins"/>
    <property type="match status" value="1"/>
</dbReference>
<evidence type="ECO:0000256" key="5">
    <source>
        <dbReference type="ARBA" id="ARBA00022982"/>
    </source>
</evidence>
<dbReference type="InterPro" id="IPR051684">
    <property type="entry name" value="Electron_Trans/Redox"/>
</dbReference>
<evidence type="ECO:0000256" key="3">
    <source>
        <dbReference type="ARBA" id="ARBA00022723"/>
    </source>
</evidence>
<evidence type="ECO:0000256" key="1">
    <source>
        <dbReference type="ARBA" id="ARBA00022448"/>
    </source>
</evidence>
<dbReference type="PROSITE" id="PS00198">
    <property type="entry name" value="4FE4S_FER_1"/>
    <property type="match status" value="1"/>
</dbReference>
<keyword evidence="5" id="KW-0249">Electron transport</keyword>
<feature type="transmembrane region" description="Helical" evidence="8">
    <location>
        <begin position="31"/>
        <end position="51"/>
    </location>
</feature>
<keyword evidence="6" id="KW-0408">Iron</keyword>
<feature type="transmembrane region" description="Helical" evidence="8">
    <location>
        <begin position="71"/>
        <end position="99"/>
    </location>
</feature>
<evidence type="ECO:0000256" key="2">
    <source>
        <dbReference type="ARBA" id="ARBA00022485"/>
    </source>
</evidence>
<dbReference type="Proteomes" id="UP001404845">
    <property type="component" value="Unassembled WGS sequence"/>
</dbReference>
<dbReference type="NCBIfam" id="TIGR02163">
    <property type="entry name" value="napH"/>
    <property type="match status" value="1"/>
</dbReference>
<evidence type="ECO:0000256" key="4">
    <source>
        <dbReference type="ARBA" id="ARBA00022737"/>
    </source>
</evidence>
<dbReference type="PANTHER" id="PTHR30176:SF3">
    <property type="entry name" value="FERREDOXIN-TYPE PROTEIN NAPH"/>
    <property type="match status" value="1"/>
</dbReference>
<evidence type="ECO:0000256" key="7">
    <source>
        <dbReference type="ARBA" id="ARBA00023014"/>
    </source>
</evidence>
<evidence type="ECO:0000313" key="10">
    <source>
        <dbReference type="EMBL" id="MEN3230185.1"/>
    </source>
</evidence>
<keyword evidence="8" id="KW-0472">Membrane</keyword>
<dbReference type="EMBL" id="JAQYXL010000001">
    <property type="protein sequence ID" value="MEN3230185.1"/>
    <property type="molecule type" value="Genomic_DNA"/>
</dbReference>
<organism evidence="10 11">
    <name type="scientific">Methylorubrum rhodesianum</name>
    <dbReference type="NCBI Taxonomy" id="29427"/>
    <lineage>
        <taxon>Bacteria</taxon>
        <taxon>Pseudomonadati</taxon>
        <taxon>Pseudomonadota</taxon>
        <taxon>Alphaproteobacteria</taxon>
        <taxon>Hyphomicrobiales</taxon>
        <taxon>Methylobacteriaceae</taxon>
        <taxon>Methylorubrum</taxon>
    </lineage>
</organism>
<dbReference type="NCBIfam" id="NF007013">
    <property type="entry name" value="PRK09477.1"/>
    <property type="match status" value="1"/>
</dbReference>
<accession>A0ABU9ZH68</accession>
<keyword evidence="8" id="KW-1133">Transmembrane helix</keyword>
<proteinExistence type="predicted"/>
<dbReference type="PROSITE" id="PS51379">
    <property type="entry name" value="4FE4S_FER_2"/>
    <property type="match status" value="2"/>
</dbReference>
<keyword evidence="2" id="KW-0004">4Fe-4S</keyword>
<name>A0ABU9ZH68_9HYPH</name>
<dbReference type="InterPro" id="IPR017900">
    <property type="entry name" value="4Fe4S_Fe_S_CS"/>
</dbReference>
<evidence type="ECO:0000313" key="11">
    <source>
        <dbReference type="Proteomes" id="UP001404845"/>
    </source>
</evidence>
<dbReference type="Pfam" id="PF12838">
    <property type="entry name" value="Fer4_7"/>
    <property type="match status" value="1"/>
</dbReference>
<dbReference type="PANTHER" id="PTHR30176">
    <property type="entry name" value="FERREDOXIN-TYPE PROTEIN NAPH"/>
    <property type="match status" value="1"/>
</dbReference>
<feature type="transmembrane region" description="Helical" evidence="8">
    <location>
        <begin position="140"/>
        <end position="158"/>
    </location>
</feature>
<dbReference type="Pfam" id="PF12801">
    <property type="entry name" value="Fer4_5"/>
    <property type="match status" value="2"/>
</dbReference>
<keyword evidence="1" id="KW-0813">Transport</keyword>
<evidence type="ECO:0000256" key="8">
    <source>
        <dbReference type="SAM" id="Phobius"/>
    </source>
</evidence>
<evidence type="ECO:0000259" key="9">
    <source>
        <dbReference type="PROSITE" id="PS51379"/>
    </source>
</evidence>
<evidence type="ECO:0000256" key="6">
    <source>
        <dbReference type="ARBA" id="ARBA00023004"/>
    </source>
</evidence>
<keyword evidence="4" id="KW-0677">Repeat</keyword>
<keyword evidence="3" id="KW-0479">Metal-binding</keyword>
<dbReference type="InterPro" id="IPR011886">
    <property type="entry name" value="NapH_MauN"/>
</dbReference>
<comment type="caution">
    <text evidence="10">The sequence shown here is derived from an EMBL/GenBank/DDBJ whole genome shotgun (WGS) entry which is preliminary data.</text>
</comment>
<dbReference type="Gene3D" id="3.30.70.20">
    <property type="match status" value="1"/>
</dbReference>
<keyword evidence="7" id="KW-0411">Iron-sulfur</keyword>
<sequence length="284" mass="30885">MRLSLTAEARREGVAAKGWVRAHKWWILRRLTQFTALGVFMAGPLAGIWLVRGNFASSEILGLLPLSDPFIALQSLAAGAVPARVALLGALLITLFYIVVGGRAYCGWICPVNIVTDTAYWLREKLGITRDRKLDRRTRLWVLGGALLASLLSGTVAWEFVNPVSLLQRGLIFGLGAGWTIIAAVFLLDLLITRRGWCGHLCPVGAFYGIMGKASVVRVAASRREACTDCGACFQICTEPHVITPALKGRGTMSILNQDCLNCGSCIDACPVDVFEISVRRNVR</sequence>
<protein>
    <submittedName>
        <fullName evidence="10">Quinol dehydrogenase ferredoxin subunit NapH</fullName>
    </submittedName>
</protein>
<keyword evidence="8" id="KW-0812">Transmembrane</keyword>
<feature type="domain" description="4Fe-4S ferredoxin-type" evidence="9">
    <location>
        <begin position="251"/>
        <end position="280"/>
    </location>
</feature>
<dbReference type="InterPro" id="IPR017896">
    <property type="entry name" value="4Fe4S_Fe-S-bd"/>
</dbReference>
<gene>
    <name evidence="10" type="primary">napH</name>
    <name evidence="10" type="ORF">PUR21_21495</name>
</gene>
<feature type="transmembrane region" description="Helical" evidence="8">
    <location>
        <begin position="170"/>
        <end position="192"/>
    </location>
</feature>
<reference evidence="10 11" key="1">
    <citation type="journal article" date="2023" name="PLoS ONE">
        <title>Complete genome assembly of Hawai'i environmental nontuberculous mycobacteria reveals unexpected co-isolation with methylobacteria.</title>
        <authorList>
            <person name="Hendrix J."/>
            <person name="Epperson L.E."/>
            <person name="Tong E.I."/>
            <person name="Chan Y.L."/>
            <person name="Hasan N.A."/>
            <person name="Dawrs S.N."/>
            <person name="Norton G.J."/>
            <person name="Virdi R."/>
            <person name="Crooks J.L."/>
            <person name="Chan E.D."/>
            <person name="Honda J.R."/>
            <person name="Strong M."/>
        </authorList>
    </citation>
    <scope>NUCLEOTIDE SEQUENCE [LARGE SCALE GENOMIC DNA]</scope>
    <source>
        <strain evidence="10 11">NJH_HI01</strain>
    </source>
</reference>
<feature type="domain" description="4Fe-4S ferredoxin-type" evidence="9">
    <location>
        <begin position="217"/>
        <end position="248"/>
    </location>
</feature>